<sequence>MSVHHPALPAVPDYPTDAPHAQELEAARQLFERELASPQEEWEDQGEREGVHLWRKADPNVCLHAVPTVKGETVVQGVTSEAFLSGVVQLPGMRKLWDPRFEDGHQLARYSRSSYAFYTTMKGMGWLVYPRDIVGIQKNYGGEVNENGERVVVQTSIEEPERAPEQKGKTRATLKLSGWRLTPDGEDLKVTYIVNIALNGSIPTAMVSMVATETPLCTGRARDVYYQHGYAPFVRLIPPTQELSIVFQTETFSDPPALPDDPHPREYRCVLTTGSTTGESFEIEYDVKRMYKEGVVVKIEGAGVDAEDDGQGRIRVTTTEAGKDVTVALSPK</sequence>
<evidence type="ECO:0000313" key="2">
    <source>
        <dbReference type="EMBL" id="CEQ38855.1"/>
    </source>
</evidence>
<name>A0A0D6EGZ8_SPOSA</name>
<accession>A0A0D6EGZ8</accession>
<dbReference type="PANTHER" id="PTHR19308">
    <property type="entry name" value="PHOSPHATIDYLCHOLINE TRANSFER PROTEIN"/>
    <property type="match status" value="1"/>
</dbReference>
<dbReference type="SUPFAM" id="SSF55961">
    <property type="entry name" value="Bet v1-like"/>
    <property type="match status" value="1"/>
</dbReference>
<dbReference type="CDD" id="cd00177">
    <property type="entry name" value="START"/>
    <property type="match status" value="1"/>
</dbReference>
<dbReference type="PANTHER" id="PTHR19308:SF14">
    <property type="entry name" value="START DOMAIN-CONTAINING PROTEIN"/>
    <property type="match status" value="1"/>
</dbReference>
<dbReference type="Gene3D" id="3.30.530.20">
    <property type="match status" value="1"/>
</dbReference>
<dbReference type="OrthoDB" id="196858at2759"/>
<feature type="domain" description="START" evidence="1">
    <location>
        <begin position="39"/>
        <end position="208"/>
    </location>
</feature>
<keyword evidence="3" id="KW-1185">Reference proteome</keyword>
<proteinExistence type="predicted"/>
<dbReference type="GO" id="GO:0005737">
    <property type="term" value="C:cytoplasm"/>
    <property type="evidence" value="ECO:0007669"/>
    <property type="project" value="UniProtKB-ARBA"/>
</dbReference>
<dbReference type="EMBL" id="CENE01000001">
    <property type="protein sequence ID" value="CEQ38855.1"/>
    <property type="molecule type" value="Genomic_DNA"/>
</dbReference>
<dbReference type="PROSITE" id="PS50848">
    <property type="entry name" value="START"/>
    <property type="match status" value="1"/>
</dbReference>
<protein>
    <submittedName>
        <fullName evidence="2">SPOSA6832_00313-mRNA-1:cds</fullName>
    </submittedName>
</protein>
<feature type="non-terminal residue" evidence="2">
    <location>
        <position position="1"/>
    </location>
</feature>
<dbReference type="AlphaFoldDB" id="A0A0D6EGZ8"/>
<dbReference type="GO" id="GO:0008289">
    <property type="term" value="F:lipid binding"/>
    <property type="evidence" value="ECO:0007669"/>
    <property type="project" value="InterPro"/>
</dbReference>
<evidence type="ECO:0000259" key="1">
    <source>
        <dbReference type="PROSITE" id="PS50848"/>
    </source>
</evidence>
<dbReference type="InterPro" id="IPR002913">
    <property type="entry name" value="START_lipid-bd_dom"/>
</dbReference>
<evidence type="ECO:0000313" key="3">
    <source>
        <dbReference type="Proteomes" id="UP000243876"/>
    </source>
</evidence>
<dbReference type="Proteomes" id="UP000243876">
    <property type="component" value="Unassembled WGS sequence"/>
</dbReference>
<dbReference type="Pfam" id="PF01852">
    <property type="entry name" value="START"/>
    <property type="match status" value="1"/>
</dbReference>
<dbReference type="InterPro" id="IPR051213">
    <property type="entry name" value="START_lipid_transfer"/>
</dbReference>
<organism evidence="2 3">
    <name type="scientific">Sporidiobolus salmonicolor</name>
    <name type="common">Yeast-like fungus</name>
    <name type="synonym">Sporobolomyces salmonicolor</name>
    <dbReference type="NCBI Taxonomy" id="5005"/>
    <lineage>
        <taxon>Eukaryota</taxon>
        <taxon>Fungi</taxon>
        <taxon>Dikarya</taxon>
        <taxon>Basidiomycota</taxon>
        <taxon>Pucciniomycotina</taxon>
        <taxon>Microbotryomycetes</taxon>
        <taxon>Sporidiobolales</taxon>
        <taxon>Sporidiobolaceae</taxon>
        <taxon>Sporobolomyces</taxon>
    </lineage>
</organism>
<dbReference type="InterPro" id="IPR023393">
    <property type="entry name" value="START-like_dom_sf"/>
</dbReference>
<gene>
    <name evidence="2" type="primary">SPOSA6832_00313</name>
</gene>
<reference evidence="3" key="1">
    <citation type="submission" date="2015-02" db="EMBL/GenBank/DDBJ databases">
        <authorList>
            <person name="Gon?alves P."/>
        </authorList>
    </citation>
    <scope>NUCLEOTIDE SEQUENCE [LARGE SCALE GENOMIC DNA]</scope>
</reference>